<dbReference type="Proteomes" id="UP000642144">
    <property type="component" value="Unassembled WGS sequence"/>
</dbReference>
<evidence type="ECO:0000313" key="7">
    <source>
        <dbReference type="EMBL" id="MYN29463.1"/>
    </source>
</evidence>
<dbReference type="Gene3D" id="3.30.450.20">
    <property type="entry name" value="PAS domain"/>
    <property type="match status" value="1"/>
</dbReference>
<dbReference type="InterPro" id="IPR013655">
    <property type="entry name" value="PAS_fold_3"/>
</dbReference>
<sequence length="531" mass="56747">MRLNLPISDVEYVLDASETIVSKTDLQGNITYVNRDFIKISGYTEEELLGAPQNILRHPDMPSAAFADMWRALKAGRAWTGMVKNRCKNGDFYWVEANAAPYLENGRIVGYTSVRVKPSREKIESAQRLYNTENLHFPEKRSISLAFKLNTLFFLIIVLMPAALISPAMLGVDMLLALAGLIMLRKAAIQPLNDMRAHLEQMSGGDLTARIATRGSSEATEMQHALRILQTNLKSLVGQIKEASILVSAGADDIAHGNADLSARTLGQSSSLEQTAASMKQMTSTVRQNADTAHDANELALAAARVAGEGGAAVDAVVQTMESIRASSNRIADIITVIDSIAFQTNILALNAAVEAARAGEQGRGFAVVATEVRNLAQRSATAAREITQLITHSVSEIESGSRQAADAGRIMAGIVESVVKVEQYMGDISNASKEQSSGIAQINQAVAHIDAINQQNAVVVQEAALAARRMQQQAVQLGSLIGQFKLVAASDASNVLRLVARRKQAVMPVAAQGQASAEAYSSDAVSAGLP</sequence>
<dbReference type="Pfam" id="PF00015">
    <property type="entry name" value="MCPsignal"/>
    <property type="match status" value="1"/>
</dbReference>
<evidence type="ECO:0000256" key="2">
    <source>
        <dbReference type="PROSITE-ProRule" id="PRU00284"/>
    </source>
</evidence>
<dbReference type="InterPro" id="IPR004089">
    <property type="entry name" value="MCPsignal_dom"/>
</dbReference>
<evidence type="ECO:0000256" key="1">
    <source>
        <dbReference type="ARBA" id="ARBA00029447"/>
    </source>
</evidence>
<dbReference type="EMBL" id="WWCT01000023">
    <property type="protein sequence ID" value="MYN29463.1"/>
    <property type="molecule type" value="Genomic_DNA"/>
</dbReference>
<dbReference type="PANTHER" id="PTHR43531:SF7">
    <property type="entry name" value="AEROTAXIS RECEPTOR"/>
    <property type="match status" value="1"/>
</dbReference>
<feature type="domain" description="HAMP" evidence="6">
    <location>
        <begin position="186"/>
        <end position="238"/>
    </location>
</feature>
<evidence type="ECO:0000313" key="8">
    <source>
        <dbReference type="Proteomes" id="UP000642144"/>
    </source>
</evidence>
<comment type="similarity">
    <text evidence="1">Belongs to the methyl-accepting chemotaxis (MCP) protein family.</text>
</comment>
<dbReference type="Pfam" id="PF08447">
    <property type="entry name" value="PAS_3"/>
    <property type="match status" value="1"/>
</dbReference>
<dbReference type="Pfam" id="PF00672">
    <property type="entry name" value="HAMP"/>
    <property type="match status" value="1"/>
</dbReference>
<dbReference type="SMART" id="SM00304">
    <property type="entry name" value="HAMP"/>
    <property type="match status" value="1"/>
</dbReference>
<feature type="domain" description="Methyl-accepting transducer" evidence="4">
    <location>
        <begin position="243"/>
        <end position="472"/>
    </location>
</feature>
<dbReference type="SMART" id="SM00283">
    <property type="entry name" value="MA"/>
    <property type="match status" value="1"/>
</dbReference>
<evidence type="ECO:0000259" key="5">
    <source>
        <dbReference type="PROSITE" id="PS50112"/>
    </source>
</evidence>
<proteinExistence type="inferred from homology"/>
<dbReference type="InterPro" id="IPR051310">
    <property type="entry name" value="MCP_chemotaxis"/>
</dbReference>
<reference evidence="7 8" key="1">
    <citation type="submission" date="2019-12" db="EMBL/GenBank/DDBJ databases">
        <title>Novel species isolated from a subtropical stream in China.</title>
        <authorList>
            <person name="Lu H."/>
        </authorList>
    </citation>
    <scope>NUCLEOTIDE SEQUENCE [LARGE SCALE GENOMIC DNA]</scope>
    <source>
        <strain evidence="7 8">CY42W</strain>
    </source>
</reference>
<dbReference type="PROSITE" id="PS50885">
    <property type="entry name" value="HAMP"/>
    <property type="match status" value="1"/>
</dbReference>
<keyword evidence="3" id="KW-1133">Transmembrane helix</keyword>
<organism evidence="7 8">
    <name type="scientific">Duganella levis</name>
    <dbReference type="NCBI Taxonomy" id="2692169"/>
    <lineage>
        <taxon>Bacteria</taxon>
        <taxon>Pseudomonadati</taxon>
        <taxon>Pseudomonadota</taxon>
        <taxon>Betaproteobacteria</taxon>
        <taxon>Burkholderiales</taxon>
        <taxon>Oxalobacteraceae</taxon>
        <taxon>Telluria group</taxon>
        <taxon>Duganella</taxon>
    </lineage>
</organism>
<dbReference type="NCBIfam" id="TIGR00229">
    <property type="entry name" value="sensory_box"/>
    <property type="match status" value="1"/>
</dbReference>
<protein>
    <submittedName>
        <fullName evidence="7">PAS domain S-box protein</fullName>
    </submittedName>
</protein>
<name>A0ABW9W663_9BURK</name>
<dbReference type="InterPro" id="IPR000014">
    <property type="entry name" value="PAS"/>
</dbReference>
<feature type="transmembrane region" description="Helical" evidence="3">
    <location>
        <begin position="145"/>
        <end position="164"/>
    </location>
</feature>
<keyword evidence="2" id="KW-0807">Transducer</keyword>
<dbReference type="PANTHER" id="PTHR43531">
    <property type="entry name" value="PROTEIN ICFG"/>
    <property type="match status" value="1"/>
</dbReference>
<dbReference type="InterPro" id="IPR003660">
    <property type="entry name" value="HAMP_dom"/>
</dbReference>
<dbReference type="CDD" id="cd11386">
    <property type="entry name" value="MCP_signal"/>
    <property type="match status" value="1"/>
</dbReference>
<feature type="domain" description="PAS" evidence="5">
    <location>
        <begin position="6"/>
        <end position="76"/>
    </location>
</feature>
<dbReference type="CDD" id="cd00130">
    <property type="entry name" value="PAS"/>
    <property type="match status" value="1"/>
</dbReference>
<dbReference type="SMART" id="SM00091">
    <property type="entry name" value="PAS"/>
    <property type="match status" value="1"/>
</dbReference>
<keyword evidence="8" id="KW-1185">Reference proteome</keyword>
<accession>A0ABW9W663</accession>
<dbReference type="SUPFAM" id="SSF58104">
    <property type="entry name" value="Methyl-accepting chemotaxis protein (MCP) signaling domain"/>
    <property type="match status" value="1"/>
</dbReference>
<dbReference type="PROSITE" id="PS50112">
    <property type="entry name" value="PAS"/>
    <property type="match status" value="1"/>
</dbReference>
<evidence type="ECO:0000259" key="4">
    <source>
        <dbReference type="PROSITE" id="PS50111"/>
    </source>
</evidence>
<gene>
    <name evidence="7" type="ORF">GTP69_23975</name>
</gene>
<dbReference type="PROSITE" id="PS50111">
    <property type="entry name" value="CHEMOTAXIS_TRANSDUC_2"/>
    <property type="match status" value="1"/>
</dbReference>
<evidence type="ECO:0000256" key="3">
    <source>
        <dbReference type="SAM" id="Phobius"/>
    </source>
</evidence>
<dbReference type="InterPro" id="IPR035965">
    <property type="entry name" value="PAS-like_dom_sf"/>
</dbReference>
<dbReference type="Gene3D" id="1.10.287.950">
    <property type="entry name" value="Methyl-accepting chemotaxis protein"/>
    <property type="match status" value="1"/>
</dbReference>
<keyword evidence="3" id="KW-0812">Transmembrane</keyword>
<keyword evidence="3" id="KW-0472">Membrane</keyword>
<evidence type="ECO:0000259" key="6">
    <source>
        <dbReference type="PROSITE" id="PS50885"/>
    </source>
</evidence>
<comment type="caution">
    <text evidence="7">The sequence shown here is derived from an EMBL/GenBank/DDBJ whole genome shotgun (WGS) entry which is preliminary data.</text>
</comment>
<dbReference type="CDD" id="cd06225">
    <property type="entry name" value="HAMP"/>
    <property type="match status" value="1"/>
</dbReference>
<dbReference type="SUPFAM" id="SSF55785">
    <property type="entry name" value="PYP-like sensor domain (PAS domain)"/>
    <property type="match status" value="1"/>
</dbReference>